<keyword evidence="2" id="KW-1185">Reference proteome</keyword>
<evidence type="ECO:0000313" key="2">
    <source>
        <dbReference type="Proteomes" id="UP000824120"/>
    </source>
</evidence>
<reference evidence="1 2" key="1">
    <citation type="submission" date="2020-09" db="EMBL/GenBank/DDBJ databases">
        <title>De no assembly of potato wild relative species, Solanum commersonii.</title>
        <authorList>
            <person name="Cho K."/>
        </authorList>
    </citation>
    <scope>NUCLEOTIDE SEQUENCE [LARGE SCALE GENOMIC DNA]</scope>
    <source>
        <strain evidence="1">LZ3.2</strain>
        <tissue evidence="1">Leaf</tissue>
    </source>
</reference>
<dbReference type="Proteomes" id="UP000824120">
    <property type="component" value="Chromosome 7"/>
</dbReference>
<proteinExistence type="predicted"/>
<comment type="caution">
    <text evidence="1">The sequence shown here is derived from an EMBL/GenBank/DDBJ whole genome shotgun (WGS) entry which is preliminary data.</text>
</comment>
<sequence length="204" mass="23038">MGIFKISKAKENCLQKPSSKIEQLSKWFLNCKNPPKLKIQTIGIADPLGDPPFGHLYRRFAFAFSILEVLYLWAIKHCITELFGDTPTTLLSRQLDLLLQGLAHWNIRRYQDHSMTHLIVSILCSEFKKDVSNSATQDSIMNAHRKTQLSHARINCTLKDSSCDSPLLKNLKLTLVASNASSSSAKVIKFPHTKNDSIFTHNNS</sequence>
<name>A0A9J5Y7U3_SOLCO</name>
<accession>A0A9J5Y7U3</accession>
<organism evidence="1 2">
    <name type="scientific">Solanum commersonii</name>
    <name type="common">Commerson's wild potato</name>
    <name type="synonym">Commerson's nightshade</name>
    <dbReference type="NCBI Taxonomy" id="4109"/>
    <lineage>
        <taxon>Eukaryota</taxon>
        <taxon>Viridiplantae</taxon>
        <taxon>Streptophyta</taxon>
        <taxon>Embryophyta</taxon>
        <taxon>Tracheophyta</taxon>
        <taxon>Spermatophyta</taxon>
        <taxon>Magnoliopsida</taxon>
        <taxon>eudicotyledons</taxon>
        <taxon>Gunneridae</taxon>
        <taxon>Pentapetalae</taxon>
        <taxon>asterids</taxon>
        <taxon>lamiids</taxon>
        <taxon>Solanales</taxon>
        <taxon>Solanaceae</taxon>
        <taxon>Solanoideae</taxon>
        <taxon>Solaneae</taxon>
        <taxon>Solanum</taxon>
    </lineage>
</organism>
<dbReference type="EMBL" id="JACXVP010000007">
    <property type="protein sequence ID" value="KAG5595094.1"/>
    <property type="molecule type" value="Genomic_DNA"/>
</dbReference>
<protein>
    <submittedName>
        <fullName evidence="1">Uncharacterized protein</fullName>
    </submittedName>
</protein>
<gene>
    <name evidence="1" type="ORF">H5410_036326</name>
</gene>
<evidence type="ECO:0000313" key="1">
    <source>
        <dbReference type="EMBL" id="KAG5595094.1"/>
    </source>
</evidence>
<dbReference type="AlphaFoldDB" id="A0A9J5Y7U3"/>